<evidence type="ECO:0000313" key="1">
    <source>
        <dbReference type="EMBL" id="GAA0147911.1"/>
    </source>
</evidence>
<gene>
    <name evidence="1" type="ORF">LIER_36610</name>
</gene>
<dbReference type="Proteomes" id="UP001454036">
    <property type="component" value="Unassembled WGS sequence"/>
</dbReference>
<keyword evidence="2" id="KW-1185">Reference proteome</keyword>
<comment type="caution">
    <text evidence="1">The sequence shown here is derived from an EMBL/GenBank/DDBJ whole genome shotgun (WGS) entry which is preliminary data.</text>
</comment>
<name>A0AAV3PAC5_LITER</name>
<evidence type="ECO:0000313" key="2">
    <source>
        <dbReference type="Proteomes" id="UP001454036"/>
    </source>
</evidence>
<accession>A0AAV3PAC5</accession>
<dbReference type="EMBL" id="BAABME010016898">
    <property type="protein sequence ID" value="GAA0147911.1"/>
    <property type="molecule type" value="Genomic_DNA"/>
</dbReference>
<proteinExistence type="predicted"/>
<dbReference type="AlphaFoldDB" id="A0AAV3PAC5"/>
<reference evidence="1 2" key="1">
    <citation type="submission" date="2024-01" db="EMBL/GenBank/DDBJ databases">
        <title>The complete chloroplast genome sequence of Lithospermum erythrorhizon: insights into the phylogenetic relationship among Boraginaceae species and the maternal lineages of purple gromwells.</title>
        <authorList>
            <person name="Okada T."/>
            <person name="Watanabe K."/>
        </authorList>
    </citation>
    <scope>NUCLEOTIDE SEQUENCE [LARGE SCALE GENOMIC DNA]</scope>
</reference>
<protein>
    <submittedName>
        <fullName evidence="1">Uncharacterized protein</fullName>
    </submittedName>
</protein>
<organism evidence="1 2">
    <name type="scientific">Lithospermum erythrorhizon</name>
    <name type="common">Purple gromwell</name>
    <name type="synonym">Lithospermum officinale var. erythrorhizon</name>
    <dbReference type="NCBI Taxonomy" id="34254"/>
    <lineage>
        <taxon>Eukaryota</taxon>
        <taxon>Viridiplantae</taxon>
        <taxon>Streptophyta</taxon>
        <taxon>Embryophyta</taxon>
        <taxon>Tracheophyta</taxon>
        <taxon>Spermatophyta</taxon>
        <taxon>Magnoliopsida</taxon>
        <taxon>eudicotyledons</taxon>
        <taxon>Gunneridae</taxon>
        <taxon>Pentapetalae</taxon>
        <taxon>asterids</taxon>
        <taxon>lamiids</taxon>
        <taxon>Boraginales</taxon>
        <taxon>Boraginaceae</taxon>
        <taxon>Boraginoideae</taxon>
        <taxon>Lithospermeae</taxon>
        <taxon>Lithospermum</taxon>
    </lineage>
</organism>
<sequence>MRDQGNWVDGARGSPWGHMWKSYHINARALAQKIIRSGVFCPSIALDSQGHVRRCDSSQRHASIPHQPPHEMVSMLFPIPFYQ</sequence>